<dbReference type="SUPFAM" id="SSF51735">
    <property type="entry name" value="NAD(P)-binding Rossmann-fold domains"/>
    <property type="match status" value="1"/>
</dbReference>
<dbReference type="GeneTree" id="ENSGT00940000160266"/>
<protein>
    <recommendedName>
        <fullName evidence="5">17beta-estradiol 17-dehydrogenase</fullName>
        <ecNumber evidence="5">1.1.1.62</ecNumber>
    </recommendedName>
</protein>
<dbReference type="AlphaFoldDB" id="A0A8C5NUZ5"/>
<evidence type="ECO:0000256" key="2">
    <source>
        <dbReference type="ARBA" id="ARBA00022857"/>
    </source>
</evidence>
<evidence type="ECO:0000313" key="8">
    <source>
        <dbReference type="Proteomes" id="UP000694385"/>
    </source>
</evidence>
<dbReference type="PRINTS" id="PR00080">
    <property type="entry name" value="SDRFAMILY"/>
</dbReference>
<dbReference type="GO" id="GO:0047045">
    <property type="term" value="F:testosterone dehydrogenase (NADP+) activity"/>
    <property type="evidence" value="ECO:0007669"/>
    <property type="project" value="Ensembl"/>
</dbReference>
<keyword evidence="3" id="KW-0444">Lipid biosynthesis</keyword>
<dbReference type="CDD" id="cd05356">
    <property type="entry name" value="17beta-HSD1_like_SDR_c"/>
    <property type="match status" value="1"/>
</dbReference>
<dbReference type="PANTHER" id="PTHR43899:SF7">
    <property type="entry name" value="17-BETA-HYDROXYSTEROID DEHYDROGENASE TYPE 3"/>
    <property type="match status" value="1"/>
</dbReference>
<dbReference type="Proteomes" id="UP000694385">
    <property type="component" value="Unassembled WGS sequence"/>
</dbReference>
<keyword evidence="2" id="KW-0521">NADP</keyword>
<dbReference type="PRINTS" id="PR00081">
    <property type="entry name" value="GDHRDH"/>
</dbReference>
<dbReference type="EC" id="1.1.1.62" evidence="5"/>
<dbReference type="OMA" id="GNMPIPN"/>
<evidence type="ECO:0000256" key="6">
    <source>
        <dbReference type="ARBA" id="ARBA00038261"/>
    </source>
</evidence>
<evidence type="ECO:0000256" key="4">
    <source>
        <dbReference type="ARBA" id="ARBA00023002"/>
    </source>
</evidence>
<dbReference type="Pfam" id="PF00106">
    <property type="entry name" value="adh_short"/>
    <property type="match status" value="1"/>
</dbReference>
<proteinExistence type="inferred from homology"/>
<dbReference type="GO" id="GO:0004303">
    <property type="term" value="F:estradiol 17-beta-dehydrogenase [NAD(P)+] activity"/>
    <property type="evidence" value="ECO:0007669"/>
    <property type="project" value="UniProtKB-EC"/>
</dbReference>
<organism evidence="7 8">
    <name type="scientific">Jaculus jaculus</name>
    <name type="common">Lesser Egyptian jerboa</name>
    <dbReference type="NCBI Taxonomy" id="51337"/>
    <lineage>
        <taxon>Eukaryota</taxon>
        <taxon>Metazoa</taxon>
        <taxon>Chordata</taxon>
        <taxon>Craniata</taxon>
        <taxon>Vertebrata</taxon>
        <taxon>Euteleostomi</taxon>
        <taxon>Mammalia</taxon>
        <taxon>Eutheria</taxon>
        <taxon>Euarchontoglires</taxon>
        <taxon>Glires</taxon>
        <taxon>Rodentia</taxon>
        <taxon>Myomorpha</taxon>
        <taxon>Dipodoidea</taxon>
        <taxon>Dipodidae</taxon>
        <taxon>Dipodinae</taxon>
        <taxon>Jaculus</taxon>
    </lineage>
</organism>
<dbReference type="GO" id="GO:0005789">
    <property type="term" value="C:endoplasmic reticulum membrane"/>
    <property type="evidence" value="ECO:0007669"/>
    <property type="project" value="Ensembl"/>
</dbReference>
<keyword evidence="3" id="KW-0752">Steroid biosynthesis</keyword>
<dbReference type="FunFam" id="3.40.50.720:FF:000137">
    <property type="entry name" value="Hydroxysteroid (17-beta) dehydrogenase 3"/>
    <property type="match status" value="1"/>
</dbReference>
<accession>A0A8C5NUZ5</accession>
<keyword evidence="8" id="KW-1185">Reference proteome</keyword>
<reference evidence="7" key="1">
    <citation type="submission" date="2025-08" db="UniProtKB">
        <authorList>
            <consortium name="Ensembl"/>
        </authorList>
    </citation>
    <scope>IDENTIFICATION</scope>
</reference>
<comment type="similarity">
    <text evidence="6">Belongs to the short-chain dehydrogenases/reductases (SDR) family. 17-beta-HSD 3 subfamily.</text>
</comment>
<gene>
    <name evidence="7" type="primary">Hsd17b3</name>
</gene>
<evidence type="ECO:0000313" key="7">
    <source>
        <dbReference type="Ensembl" id="ENSJJAP00000001562.1"/>
    </source>
</evidence>
<dbReference type="InterPro" id="IPR051019">
    <property type="entry name" value="VLCFA-Steroid_DH"/>
</dbReference>
<dbReference type="Gene3D" id="3.40.50.720">
    <property type="entry name" value="NAD(P)-binding Rossmann-like Domain"/>
    <property type="match status" value="1"/>
</dbReference>
<dbReference type="Ensembl" id="ENSJJAT00000002349.1">
    <property type="protein sequence ID" value="ENSJJAP00000001562.1"/>
    <property type="gene ID" value="ENSJJAG00000001953.1"/>
</dbReference>
<evidence type="ECO:0000256" key="5">
    <source>
        <dbReference type="ARBA" id="ARBA00024072"/>
    </source>
</evidence>
<dbReference type="InterPro" id="IPR002347">
    <property type="entry name" value="SDR_fam"/>
</dbReference>
<dbReference type="PIRSF" id="PIRSF000126">
    <property type="entry name" value="11-beta-HSD1"/>
    <property type="match status" value="1"/>
</dbReference>
<reference evidence="7" key="2">
    <citation type="submission" date="2025-09" db="UniProtKB">
        <authorList>
            <consortium name="Ensembl"/>
        </authorList>
    </citation>
    <scope>IDENTIFICATION</scope>
</reference>
<dbReference type="PROSITE" id="PS00061">
    <property type="entry name" value="ADH_SHORT"/>
    <property type="match status" value="1"/>
</dbReference>
<dbReference type="PANTHER" id="PTHR43899">
    <property type="entry name" value="RH59310P"/>
    <property type="match status" value="1"/>
</dbReference>
<evidence type="ECO:0000256" key="3">
    <source>
        <dbReference type="ARBA" id="ARBA00022955"/>
    </source>
</evidence>
<keyword evidence="3" id="KW-0443">Lipid metabolism</keyword>
<sequence>VEQFFISVGLLVCLACLAKCMRFFKCIFFSFWKVLPSSFLQSMGQWAVITGAGDGIGKAYSFELARRGLNIVLISRTLAKLQAVAEEIEWTTGRHVKIIQADFTKDDIYEDIEENLKGLEIGILVNNVGMLPNLLPSYFLDTSDEIQRLIHCNITSVVKMTKLVLKHMDSRRKGLILNISSGAALCPCPLYSLYSASKAFVCTFSKALQVEYRARGIIIQVLTPFAVSTPMTKYLNTNLITKSADEFVKESLNYVTIGDETCGSLAHEVLASFLSLVPSRVFYSSAFRRLLLTRYADYLKQNANIR</sequence>
<comment type="subcellular location">
    <subcellularLocation>
        <location evidence="1">Endoplasmic reticulum</location>
    </subcellularLocation>
</comment>
<dbReference type="InterPro" id="IPR020904">
    <property type="entry name" value="Sc_DH/Rdtase_CS"/>
</dbReference>
<dbReference type="GO" id="GO:0006702">
    <property type="term" value="P:androgen biosynthetic process"/>
    <property type="evidence" value="ECO:0007669"/>
    <property type="project" value="Ensembl"/>
</dbReference>
<keyword evidence="4" id="KW-0560">Oxidoreductase</keyword>
<name>A0A8C5NUZ5_JACJA</name>
<evidence type="ECO:0000256" key="1">
    <source>
        <dbReference type="ARBA" id="ARBA00004240"/>
    </source>
</evidence>
<dbReference type="InterPro" id="IPR036291">
    <property type="entry name" value="NAD(P)-bd_dom_sf"/>
</dbReference>